<dbReference type="OrthoDB" id="4325201at2759"/>
<name>A0A565BAC8_9BRAS</name>
<sequence>MAQKLEAQGGKEATNGTMDPNTMLPIARSANALGLCVLKKFWPEFKFYLALALRRVGPGLHGIKGRSIAADPFVINHPEEHQASVEGWYGPGGLIQGLKFISNKKTSDFIGYDDGSHFTLQVQDKKIIGFHGFAETMYILLELTLLH</sequence>
<comment type="similarity">
    <text evidence="1">Belongs to the jacalin lectin family.</text>
</comment>
<dbReference type="InterPro" id="IPR036404">
    <property type="entry name" value="Jacalin-like_lectin_dom_sf"/>
</dbReference>
<keyword evidence="5" id="KW-1185">Reference proteome</keyword>
<dbReference type="GO" id="GO:0030246">
    <property type="term" value="F:carbohydrate binding"/>
    <property type="evidence" value="ECO:0007669"/>
    <property type="project" value="UniProtKB-KW"/>
</dbReference>
<dbReference type="EMBL" id="CABITT030000003">
    <property type="protein sequence ID" value="VVA97870.1"/>
    <property type="molecule type" value="Genomic_DNA"/>
</dbReference>
<dbReference type="PANTHER" id="PTHR47293:SF20">
    <property type="entry name" value="JACALIN-TYPE LECTIN DOMAIN-CONTAINING PROTEIN"/>
    <property type="match status" value="1"/>
</dbReference>
<accession>A0A565BAC8</accession>
<proteinExistence type="inferred from homology"/>
<dbReference type="SMART" id="SM00915">
    <property type="entry name" value="Jacalin"/>
    <property type="match status" value="1"/>
</dbReference>
<dbReference type="SUPFAM" id="SSF51101">
    <property type="entry name" value="Mannose-binding lectins"/>
    <property type="match status" value="1"/>
</dbReference>
<dbReference type="AlphaFoldDB" id="A0A565BAC8"/>
<dbReference type="PROSITE" id="PS51752">
    <property type="entry name" value="JACALIN_LECTIN"/>
    <property type="match status" value="1"/>
</dbReference>
<dbReference type="PANTHER" id="PTHR47293">
    <property type="entry name" value="JACALIN-RELATED LECTIN 3"/>
    <property type="match status" value="1"/>
</dbReference>
<dbReference type="Proteomes" id="UP000489600">
    <property type="component" value="Unassembled WGS sequence"/>
</dbReference>
<dbReference type="Pfam" id="PF01419">
    <property type="entry name" value="Jacalin"/>
    <property type="match status" value="1"/>
</dbReference>
<dbReference type="InterPro" id="IPR001229">
    <property type="entry name" value="Jacalin-like_lectin_dom"/>
</dbReference>
<gene>
    <name evidence="4" type="ORF">ANE_LOCUS8315</name>
</gene>
<dbReference type="Gene3D" id="2.100.10.30">
    <property type="entry name" value="Jacalin-like lectin domain"/>
    <property type="match status" value="1"/>
</dbReference>
<evidence type="ECO:0000256" key="2">
    <source>
        <dbReference type="ARBA" id="ARBA00022734"/>
    </source>
</evidence>
<evidence type="ECO:0000313" key="4">
    <source>
        <dbReference type="EMBL" id="VVA97870.1"/>
    </source>
</evidence>
<reference evidence="4" key="1">
    <citation type="submission" date="2019-07" db="EMBL/GenBank/DDBJ databases">
        <authorList>
            <person name="Dittberner H."/>
        </authorList>
    </citation>
    <scope>NUCLEOTIDE SEQUENCE [LARGE SCALE GENOMIC DNA]</scope>
</reference>
<evidence type="ECO:0000313" key="5">
    <source>
        <dbReference type="Proteomes" id="UP000489600"/>
    </source>
</evidence>
<protein>
    <recommendedName>
        <fullName evidence="3">Jacalin-type lectin domain-containing protein</fullName>
    </recommendedName>
</protein>
<feature type="domain" description="Jacalin-type lectin" evidence="3">
    <location>
        <begin position="2"/>
        <end position="147"/>
    </location>
</feature>
<comment type="caution">
    <text evidence="4">The sequence shown here is derived from an EMBL/GenBank/DDBJ whole genome shotgun (WGS) entry which is preliminary data.</text>
</comment>
<evidence type="ECO:0000259" key="3">
    <source>
        <dbReference type="PROSITE" id="PS51752"/>
    </source>
</evidence>
<evidence type="ECO:0000256" key="1">
    <source>
        <dbReference type="ARBA" id="ARBA00006568"/>
    </source>
</evidence>
<keyword evidence="2" id="KW-0430">Lectin</keyword>
<organism evidence="4 5">
    <name type="scientific">Arabis nemorensis</name>
    <dbReference type="NCBI Taxonomy" id="586526"/>
    <lineage>
        <taxon>Eukaryota</taxon>
        <taxon>Viridiplantae</taxon>
        <taxon>Streptophyta</taxon>
        <taxon>Embryophyta</taxon>
        <taxon>Tracheophyta</taxon>
        <taxon>Spermatophyta</taxon>
        <taxon>Magnoliopsida</taxon>
        <taxon>eudicotyledons</taxon>
        <taxon>Gunneridae</taxon>
        <taxon>Pentapetalae</taxon>
        <taxon>rosids</taxon>
        <taxon>malvids</taxon>
        <taxon>Brassicales</taxon>
        <taxon>Brassicaceae</taxon>
        <taxon>Arabideae</taxon>
        <taxon>Arabis</taxon>
    </lineage>
</organism>